<dbReference type="Pfam" id="PF03793">
    <property type="entry name" value="PASTA"/>
    <property type="match status" value="1"/>
</dbReference>
<evidence type="ECO:0000313" key="6">
    <source>
        <dbReference type="EMBL" id="EXX92543.1"/>
    </source>
</evidence>
<reference evidence="6 7" key="1">
    <citation type="submission" date="2014-02" db="EMBL/GenBank/DDBJ databases">
        <title>Genome sequence of Paenibacillus darwinianus reveals adaptive mechanisms for survival in Antarctic soils.</title>
        <authorList>
            <person name="Dsouza M."/>
            <person name="Taylor M.W."/>
            <person name="Turner S.J."/>
            <person name="Aislabie J."/>
        </authorList>
    </citation>
    <scope>NUCLEOTIDE SEQUENCE [LARGE SCALE GENOMIC DNA]</scope>
    <source>
        <strain evidence="6 7">CE1</strain>
    </source>
</reference>
<dbReference type="Gene3D" id="3.40.710.10">
    <property type="entry name" value="DD-peptidase/beta-lactamase superfamily"/>
    <property type="match status" value="1"/>
</dbReference>
<dbReference type="SUPFAM" id="SSF56601">
    <property type="entry name" value="beta-lactamase/transpeptidase-like"/>
    <property type="match status" value="1"/>
</dbReference>
<evidence type="ECO:0000256" key="2">
    <source>
        <dbReference type="ARBA" id="ARBA00007171"/>
    </source>
</evidence>
<dbReference type="GO" id="GO:0005886">
    <property type="term" value="C:plasma membrane"/>
    <property type="evidence" value="ECO:0007669"/>
    <property type="project" value="TreeGrafter"/>
</dbReference>
<dbReference type="CDD" id="cd06576">
    <property type="entry name" value="PASTA_Pbp2x-like_1"/>
    <property type="match status" value="1"/>
</dbReference>
<dbReference type="PANTHER" id="PTHR30627">
    <property type="entry name" value="PEPTIDOGLYCAN D,D-TRANSPEPTIDASE"/>
    <property type="match status" value="1"/>
</dbReference>
<dbReference type="OrthoDB" id="9804124at2"/>
<organism evidence="6 7">
    <name type="scientific">Paenibacillus darwinianus</name>
    <dbReference type="NCBI Taxonomy" id="1380763"/>
    <lineage>
        <taxon>Bacteria</taxon>
        <taxon>Bacillati</taxon>
        <taxon>Bacillota</taxon>
        <taxon>Bacilli</taxon>
        <taxon>Bacillales</taxon>
        <taxon>Paenibacillaceae</taxon>
        <taxon>Paenibacillus</taxon>
    </lineage>
</organism>
<dbReference type="Proteomes" id="UP000053750">
    <property type="component" value="Unassembled WGS sequence"/>
</dbReference>
<evidence type="ECO:0000256" key="3">
    <source>
        <dbReference type="ARBA" id="ARBA00023136"/>
    </source>
</evidence>
<dbReference type="PANTHER" id="PTHR30627:SF1">
    <property type="entry name" value="PEPTIDOGLYCAN D,D-TRANSPEPTIDASE FTSI"/>
    <property type="match status" value="1"/>
</dbReference>
<dbReference type="SUPFAM" id="SSF56519">
    <property type="entry name" value="Penicillin binding protein dimerisation domain"/>
    <property type="match status" value="1"/>
</dbReference>
<dbReference type="Pfam" id="PF03717">
    <property type="entry name" value="PBP_dimer"/>
    <property type="match status" value="1"/>
</dbReference>
<dbReference type="InterPro" id="IPR001460">
    <property type="entry name" value="PCN-bd_Tpept"/>
</dbReference>
<sequence>MNKRIKLRTLLIGGLITLLFLVLVGRVYFVQVVRADFWYEKAKEAWTTSENIPAARGTITDREGNVLAMDVAGFTVAVNPKVVNELGLADQIASKFNLLLGKPESELRDILTKKNKKGEFYLQREVRSEGWKIDKELADRVEAFKQQLRQQTGEKDVGIYLIEDQKRFYPKNTMASHVLGYLNKAGDAVNGLELSLDRYLRGTDGKIKYERDGNRVKLADGDVEYVPAKDGSNVALTIDTEIQYYIEKAIKDTYDKSQPRSITAIAADPNTMEILGMATLPNFNPNVYWETPEGADFNYAIKGLIEPGSTFKIATLAAAVEEGIFNPDETYKSGSITIAGSPLRDYNRVGWGEISYLEGLKRSSNVAFIKLGYEKMKNETFMNYIRNFGFGQKTGIELNGEVSGSVAATYATEKATLTFGQGRVQVTPIQQVAAVAAVANGGKLMQPHLVKEITDPATKKVVKVEPKVVRQVISSESARKVGEYLETVVSDQEIGTGKNAYIEGYRVAGKTGTAQKVIDGKYDDEKYVVSFIGYAPVEDPKIVVYVVVDEPIDRFAGGGSVAAPVFKEIVLQSLRHMGVAPNNAVKPAEGNKELSVTAPDMTELKVAQAAEELRSRVLGYEVVGKGDTVLQQIPKAGTNIAPSQRIYLVTEQRDKLEVPNVRGLSLRDAVEVCSLLGMRCVTEGQGFVKQQILATAKGERFLKLVLEPPGEPAPPAAPADGAAADEAAAQPGPAETDG</sequence>
<evidence type="ECO:0000256" key="1">
    <source>
        <dbReference type="ARBA" id="ARBA00004370"/>
    </source>
</evidence>
<keyword evidence="3" id="KW-0472">Membrane</keyword>
<feature type="domain" description="PASTA" evidence="5">
    <location>
        <begin position="592"/>
        <end position="652"/>
    </location>
</feature>
<dbReference type="InterPro" id="IPR012338">
    <property type="entry name" value="Beta-lactam/transpept-like"/>
</dbReference>
<dbReference type="RefSeq" id="WP_051587550.1">
    <property type="nucleotide sequence ID" value="NZ_KK082149.1"/>
</dbReference>
<comment type="similarity">
    <text evidence="2">Belongs to the transpeptidase family.</text>
</comment>
<accession>A0A9W5S3S5</accession>
<comment type="caution">
    <text evidence="6">The sequence shown here is derived from an EMBL/GenBank/DDBJ whole genome shotgun (WGS) entry which is preliminary data.</text>
</comment>
<dbReference type="AlphaFoldDB" id="A0A9W5S3S5"/>
<name>A0A9W5S3S5_9BACL</name>
<dbReference type="PROSITE" id="PS51178">
    <property type="entry name" value="PASTA"/>
    <property type="match status" value="1"/>
</dbReference>
<feature type="compositionally biased region" description="Low complexity" evidence="4">
    <location>
        <begin position="718"/>
        <end position="738"/>
    </location>
</feature>
<dbReference type="EMBL" id="JFHU01000005">
    <property type="protein sequence ID" value="EXX92543.1"/>
    <property type="molecule type" value="Genomic_DNA"/>
</dbReference>
<feature type="region of interest" description="Disordered" evidence="4">
    <location>
        <begin position="706"/>
        <end position="738"/>
    </location>
</feature>
<evidence type="ECO:0000256" key="4">
    <source>
        <dbReference type="SAM" id="MobiDB-lite"/>
    </source>
</evidence>
<comment type="subcellular location">
    <subcellularLocation>
        <location evidence="1">Membrane</location>
    </subcellularLocation>
</comment>
<dbReference type="SMART" id="SM00740">
    <property type="entry name" value="PASTA"/>
    <property type="match status" value="2"/>
</dbReference>
<evidence type="ECO:0000313" key="7">
    <source>
        <dbReference type="Proteomes" id="UP000053750"/>
    </source>
</evidence>
<dbReference type="InterPro" id="IPR005311">
    <property type="entry name" value="PBP_dimer"/>
</dbReference>
<dbReference type="Gene3D" id="3.90.1310.10">
    <property type="entry name" value="Penicillin-binding protein 2a (Domain 2)"/>
    <property type="match status" value="1"/>
</dbReference>
<dbReference type="InterPro" id="IPR036138">
    <property type="entry name" value="PBP_dimer_sf"/>
</dbReference>
<dbReference type="InterPro" id="IPR050515">
    <property type="entry name" value="Beta-lactam/transpept"/>
</dbReference>
<keyword evidence="7" id="KW-1185">Reference proteome</keyword>
<protein>
    <submittedName>
        <fullName evidence="6">Stage V sporulation protein D</fullName>
    </submittedName>
</protein>
<dbReference type="InterPro" id="IPR005543">
    <property type="entry name" value="PASTA_dom"/>
</dbReference>
<gene>
    <name evidence="6" type="ORF">BG53_12750</name>
</gene>
<dbReference type="GO" id="GO:0071555">
    <property type="term" value="P:cell wall organization"/>
    <property type="evidence" value="ECO:0007669"/>
    <property type="project" value="TreeGrafter"/>
</dbReference>
<dbReference type="SUPFAM" id="SSF54184">
    <property type="entry name" value="Penicillin-binding protein 2x (pbp-2x), c-terminal domain"/>
    <property type="match status" value="2"/>
</dbReference>
<proteinExistence type="inferred from homology"/>
<dbReference type="Pfam" id="PF00905">
    <property type="entry name" value="Transpeptidase"/>
    <property type="match status" value="1"/>
</dbReference>
<dbReference type="GO" id="GO:0008658">
    <property type="term" value="F:penicillin binding"/>
    <property type="evidence" value="ECO:0007669"/>
    <property type="project" value="InterPro"/>
</dbReference>
<evidence type="ECO:0000259" key="5">
    <source>
        <dbReference type="PROSITE" id="PS51178"/>
    </source>
</evidence>